<keyword evidence="1" id="KW-0812">Transmembrane</keyword>
<dbReference type="Proteomes" id="UP001251948">
    <property type="component" value="Unassembled WGS sequence"/>
</dbReference>
<evidence type="ECO:0000313" key="2">
    <source>
        <dbReference type="EMBL" id="MDT3469100.1"/>
    </source>
</evidence>
<reference evidence="2" key="1">
    <citation type="submission" date="2023-07" db="EMBL/GenBank/DDBJ databases">
        <title>Comparative genomics of clinical Stenotrophomonas maltophilia isolates reveals regions of diversity which correlate with colonization and persistence in vivo.</title>
        <authorList>
            <person name="Mcdaniel M.S."/>
            <person name="Swords W.E."/>
            <person name="Sumpter N.A."/>
            <person name="Lindgren N.R."/>
            <person name="Billiot C.E."/>
        </authorList>
    </citation>
    <scope>NUCLEOTIDE SEQUENCE</scope>
    <source>
        <strain evidence="2">Ism4</strain>
    </source>
</reference>
<organism evidence="2 3">
    <name type="scientific">Stenotrophomonas maltophilia</name>
    <name type="common">Pseudomonas maltophilia</name>
    <name type="synonym">Xanthomonas maltophilia</name>
    <dbReference type="NCBI Taxonomy" id="40324"/>
    <lineage>
        <taxon>Bacteria</taxon>
        <taxon>Pseudomonadati</taxon>
        <taxon>Pseudomonadota</taxon>
        <taxon>Gammaproteobacteria</taxon>
        <taxon>Lysobacterales</taxon>
        <taxon>Lysobacteraceae</taxon>
        <taxon>Stenotrophomonas</taxon>
        <taxon>Stenotrophomonas maltophilia group</taxon>
    </lineage>
</organism>
<gene>
    <name evidence="2" type="ORF">ROV92_14040</name>
</gene>
<protein>
    <recommendedName>
        <fullName evidence="4">Transmembrane protein</fullName>
    </recommendedName>
</protein>
<evidence type="ECO:0000313" key="3">
    <source>
        <dbReference type="Proteomes" id="UP001251948"/>
    </source>
</evidence>
<proteinExistence type="predicted"/>
<feature type="transmembrane region" description="Helical" evidence="1">
    <location>
        <begin position="46"/>
        <end position="69"/>
    </location>
</feature>
<keyword evidence="1" id="KW-1133">Transmembrane helix</keyword>
<dbReference type="AlphaFoldDB" id="A0AAJ2JEV0"/>
<dbReference type="EMBL" id="JAVSKO010000005">
    <property type="protein sequence ID" value="MDT3469100.1"/>
    <property type="molecule type" value="Genomic_DNA"/>
</dbReference>
<name>A0AAJ2JEV0_STEMA</name>
<evidence type="ECO:0008006" key="4">
    <source>
        <dbReference type="Google" id="ProtNLM"/>
    </source>
</evidence>
<evidence type="ECO:0000256" key="1">
    <source>
        <dbReference type="SAM" id="Phobius"/>
    </source>
</evidence>
<feature type="transmembrane region" description="Helical" evidence="1">
    <location>
        <begin position="210"/>
        <end position="232"/>
    </location>
</feature>
<comment type="caution">
    <text evidence="2">The sequence shown here is derived from an EMBL/GenBank/DDBJ whole genome shotgun (WGS) entry which is preliminary data.</text>
</comment>
<dbReference type="RefSeq" id="WP_312562855.1">
    <property type="nucleotide sequence ID" value="NZ_JAVSKO010000005.1"/>
</dbReference>
<keyword evidence="1" id="KW-0472">Membrane</keyword>
<sequence length="303" mass="34082">MAFAAWKRPSNRGFLFVLSLVALLPLFSMAMDVALKIRSWTHGWPHLLLLVALFVAGMIGCLASVFHLYRKPAEPPMVLSRRLRKFFYWVDKKSGWVSLDYDAAVPISRWDLVRGKYVSAPVQVLAVVELTPGSRQIDKFLPLSEPELNDAGPEELWEFLRHYMNGDLRTLPPVAFALSPAGVQADLARMERLVFGPWIDRDHRVKGLSAWLPILFLGSLIFWFELAGFWLLRRAPRVAWPDALAEELDSLATKALLSPSAHPQQRTGGALWARWLLPALLNAVIVLAPMVLLTLLPWTTGSS</sequence>
<feature type="transmembrane region" description="Helical" evidence="1">
    <location>
        <begin position="275"/>
        <end position="298"/>
    </location>
</feature>
<accession>A0AAJ2JEV0</accession>